<dbReference type="AlphaFoldDB" id="A0A1H4B638"/>
<feature type="domain" description="HTH deoR-type" evidence="3">
    <location>
        <begin position="5"/>
        <end position="60"/>
    </location>
</feature>
<dbReference type="SUPFAM" id="SSF100950">
    <property type="entry name" value="NagB/RpiA/CoA transferase-like"/>
    <property type="match status" value="1"/>
</dbReference>
<dbReference type="PROSITE" id="PS51000">
    <property type="entry name" value="HTH_DEOR_2"/>
    <property type="match status" value="1"/>
</dbReference>
<dbReference type="InterPro" id="IPR036388">
    <property type="entry name" value="WH-like_DNA-bd_sf"/>
</dbReference>
<dbReference type="PANTHER" id="PTHR30363">
    <property type="entry name" value="HTH-TYPE TRANSCRIPTIONAL REGULATOR SRLR-RELATED"/>
    <property type="match status" value="1"/>
</dbReference>
<dbReference type="InterPro" id="IPR001034">
    <property type="entry name" value="DeoR_HTH"/>
</dbReference>
<dbReference type="SUPFAM" id="SSF46785">
    <property type="entry name" value="Winged helix' DNA-binding domain"/>
    <property type="match status" value="1"/>
</dbReference>
<reference evidence="5" key="1">
    <citation type="submission" date="2016-10" db="EMBL/GenBank/DDBJ databases">
        <authorList>
            <person name="Varghese N."/>
            <person name="Submissions S."/>
        </authorList>
    </citation>
    <scope>NUCLEOTIDE SEQUENCE [LARGE SCALE GENOMIC DNA]</scope>
    <source>
        <strain evidence="5">KPR-1</strain>
    </source>
</reference>
<gene>
    <name evidence="4" type="ORF">SAMN02910418_01580</name>
</gene>
<dbReference type="InterPro" id="IPR036390">
    <property type="entry name" value="WH_DNA-bd_sf"/>
</dbReference>
<dbReference type="Pfam" id="PF08220">
    <property type="entry name" value="HTH_DeoR"/>
    <property type="match status" value="1"/>
</dbReference>
<evidence type="ECO:0000259" key="3">
    <source>
        <dbReference type="PROSITE" id="PS51000"/>
    </source>
</evidence>
<organism evidence="4 5">
    <name type="scientific">Bowdeniella nasicola</name>
    <dbReference type="NCBI Taxonomy" id="208480"/>
    <lineage>
        <taxon>Bacteria</taxon>
        <taxon>Bacillati</taxon>
        <taxon>Actinomycetota</taxon>
        <taxon>Actinomycetes</taxon>
        <taxon>Actinomycetales</taxon>
        <taxon>Actinomycetaceae</taxon>
        <taxon>Bowdeniella</taxon>
    </lineage>
</organism>
<dbReference type="InterPro" id="IPR050313">
    <property type="entry name" value="Carb_Metab_HTH_regulators"/>
</dbReference>
<dbReference type="OrthoDB" id="7688673at2"/>
<dbReference type="Proteomes" id="UP000199288">
    <property type="component" value="Unassembled WGS sequence"/>
</dbReference>
<dbReference type="InterPro" id="IPR037171">
    <property type="entry name" value="NagB/RpiA_transferase-like"/>
</dbReference>
<dbReference type="GO" id="GO:0003700">
    <property type="term" value="F:DNA-binding transcription factor activity"/>
    <property type="evidence" value="ECO:0007669"/>
    <property type="project" value="InterPro"/>
</dbReference>
<dbReference type="RefSeq" id="WP_092564665.1">
    <property type="nucleotide sequence ID" value="NZ_FNQV01000009.1"/>
</dbReference>
<dbReference type="PRINTS" id="PR00037">
    <property type="entry name" value="HTHLACR"/>
</dbReference>
<evidence type="ECO:0000313" key="4">
    <source>
        <dbReference type="EMBL" id="SEA43589.1"/>
    </source>
</evidence>
<dbReference type="PANTHER" id="PTHR30363:SF44">
    <property type="entry name" value="AGA OPERON TRANSCRIPTIONAL REPRESSOR-RELATED"/>
    <property type="match status" value="1"/>
</dbReference>
<evidence type="ECO:0000256" key="2">
    <source>
        <dbReference type="ARBA" id="ARBA00023163"/>
    </source>
</evidence>
<protein>
    <submittedName>
        <fullName evidence="4">Transcriptional regulator, DeoR family</fullName>
    </submittedName>
</protein>
<dbReference type="Gene3D" id="3.40.50.1360">
    <property type="match status" value="1"/>
</dbReference>
<keyword evidence="2" id="KW-0804">Transcription</keyword>
<evidence type="ECO:0000313" key="5">
    <source>
        <dbReference type="Proteomes" id="UP000199288"/>
    </source>
</evidence>
<dbReference type="Gene3D" id="1.10.10.10">
    <property type="entry name" value="Winged helix-like DNA-binding domain superfamily/Winged helix DNA-binding domain"/>
    <property type="match status" value="1"/>
</dbReference>
<dbReference type="SMART" id="SM01134">
    <property type="entry name" value="DeoRC"/>
    <property type="match status" value="1"/>
</dbReference>
<dbReference type="SMART" id="SM00420">
    <property type="entry name" value="HTH_DEOR"/>
    <property type="match status" value="1"/>
</dbReference>
<keyword evidence="1" id="KW-0805">Transcription regulation</keyword>
<dbReference type="InterPro" id="IPR014036">
    <property type="entry name" value="DeoR-like_C"/>
</dbReference>
<accession>A0A1H4B638</accession>
<keyword evidence="5" id="KW-1185">Reference proteome</keyword>
<evidence type="ECO:0000256" key="1">
    <source>
        <dbReference type="ARBA" id="ARBA00023015"/>
    </source>
</evidence>
<sequence length="249" mass="27155">MNGDRREREALILDRLGRDGQVYVADLAKEFDVSEVTVRNTLRHLESRGLLMRTRGGARPSSIQHVLERRGENAEAKERIAQAAAGLVRDGDTIMIEAGTTTSLLPRFLTGRRNIKIVTNSTLVLNQARVNPELHIIVTGGSFHRKSESLVGSGAIRSIRDYNVRLAFVGTDGFSRDGLTTEFAEGADIITAMHEAATETWLLTDSSKYGRAGFVNVLGLSELTGIITDTDLPEGAVDEVSEHADVRAV</sequence>
<proteinExistence type="predicted"/>
<dbReference type="Pfam" id="PF00455">
    <property type="entry name" value="DeoRC"/>
    <property type="match status" value="1"/>
</dbReference>
<name>A0A1H4B638_9ACTO</name>
<dbReference type="EMBL" id="FNQV01000009">
    <property type="protein sequence ID" value="SEA43589.1"/>
    <property type="molecule type" value="Genomic_DNA"/>
</dbReference>